<evidence type="ECO:0000256" key="2">
    <source>
        <dbReference type="ARBA" id="ARBA00023015"/>
    </source>
</evidence>
<feature type="domain" description="RNA polymerase sigma-70 region 2" evidence="7">
    <location>
        <begin position="14"/>
        <end position="81"/>
    </location>
</feature>
<dbReference type="Pfam" id="PF08281">
    <property type="entry name" value="Sigma70_r4_2"/>
    <property type="match status" value="1"/>
</dbReference>
<evidence type="ECO:0000256" key="1">
    <source>
        <dbReference type="ARBA" id="ARBA00010641"/>
    </source>
</evidence>
<dbReference type="InterPro" id="IPR013249">
    <property type="entry name" value="RNA_pol_sigma70_r4_t2"/>
</dbReference>
<protein>
    <recommendedName>
        <fullName evidence="6">RNA polymerase sigma factor</fullName>
    </recommendedName>
</protein>
<evidence type="ECO:0000313" key="9">
    <source>
        <dbReference type="EMBL" id="MBP2112660.1"/>
    </source>
</evidence>
<dbReference type="Pfam" id="PF04542">
    <property type="entry name" value="Sigma70_r2"/>
    <property type="match status" value="1"/>
</dbReference>
<evidence type="ECO:0000259" key="7">
    <source>
        <dbReference type="Pfam" id="PF04542"/>
    </source>
</evidence>
<evidence type="ECO:0000256" key="6">
    <source>
        <dbReference type="RuleBase" id="RU000716"/>
    </source>
</evidence>
<gene>
    <name evidence="9" type="ORF">J2Z70_002814</name>
</gene>
<dbReference type="EMBL" id="JAGGLV010000008">
    <property type="protein sequence ID" value="MBP2112660.1"/>
    <property type="molecule type" value="Genomic_DNA"/>
</dbReference>
<dbReference type="InterPro" id="IPR036388">
    <property type="entry name" value="WH-like_DNA-bd_sf"/>
</dbReference>
<dbReference type="Gene3D" id="1.10.1740.10">
    <property type="match status" value="1"/>
</dbReference>
<dbReference type="InterPro" id="IPR000838">
    <property type="entry name" value="RNA_pol_sigma70_ECF_CS"/>
</dbReference>
<comment type="caution">
    <text evidence="9">The sequence shown here is derived from an EMBL/GenBank/DDBJ whole genome shotgun (WGS) entry which is preliminary data.</text>
</comment>
<evidence type="ECO:0000313" key="10">
    <source>
        <dbReference type="Proteomes" id="UP000773462"/>
    </source>
</evidence>
<evidence type="ECO:0000256" key="3">
    <source>
        <dbReference type="ARBA" id="ARBA00023082"/>
    </source>
</evidence>
<dbReference type="InterPro" id="IPR007627">
    <property type="entry name" value="RNA_pol_sigma70_r2"/>
</dbReference>
<keyword evidence="4 6" id="KW-0238">DNA-binding</keyword>
<dbReference type="InterPro" id="IPR014284">
    <property type="entry name" value="RNA_pol_sigma-70_dom"/>
</dbReference>
<proteinExistence type="inferred from homology"/>
<dbReference type="Proteomes" id="UP000773462">
    <property type="component" value="Unassembled WGS sequence"/>
</dbReference>
<organism evidence="9 10">
    <name type="scientific">Paenibacillus silagei</name>
    <dbReference type="NCBI Taxonomy" id="1670801"/>
    <lineage>
        <taxon>Bacteria</taxon>
        <taxon>Bacillati</taxon>
        <taxon>Bacillota</taxon>
        <taxon>Bacilli</taxon>
        <taxon>Bacillales</taxon>
        <taxon>Paenibacillaceae</taxon>
        <taxon>Paenibacillus</taxon>
    </lineage>
</organism>
<keyword evidence="3 6" id="KW-0731">Sigma factor</keyword>
<dbReference type="PANTHER" id="PTHR43133">
    <property type="entry name" value="RNA POLYMERASE ECF-TYPE SIGMA FACTO"/>
    <property type="match status" value="1"/>
</dbReference>
<dbReference type="InterPro" id="IPR039425">
    <property type="entry name" value="RNA_pol_sigma-70-like"/>
</dbReference>
<evidence type="ECO:0000256" key="5">
    <source>
        <dbReference type="ARBA" id="ARBA00023163"/>
    </source>
</evidence>
<name>A0ABS4NTB3_9BACL</name>
<keyword evidence="5 6" id="KW-0804">Transcription</keyword>
<keyword evidence="2 6" id="KW-0805">Transcription regulation</keyword>
<dbReference type="PANTHER" id="PTHR43133:SF51">
    <property type="entry name" value="RNA POLYMERASE SIGMA FACTOR"/>
    <property type="match status" value="1"/>
</dbReference>
<comment type="similarity">
    <text evidence="1 6">Belongs to the sigma-70 factor family. ECF subfamily.</text>
</comment>
<feature type="domain" description="RNA polymerase sigma factor 70 region 4 type 2" evidence="8">
    <location>
        <begin position="108"/>
        <end position="160"/>
    </location>
</feature>
<dbReference type="InterPro" id="IPR013325">
    <property type="entry name" value="RNA_pol_sigma_r2"/>
</dbReference>
<dbReference type="NCBIfam" id="TIGR02937">
    <property type="entry name" value="sigma70-ECF"/>
    <property type="match status" value="1"/>
</dbReference>
<dbReference type="InterPro" id="IPR013324">
    <property type="entry name" value="RNA_pol_sigma_r3/r4-like"/>
</dbReference>
<dbReference type="CDD" id="cd06171">
    <property type="entry name" value="Sigma70_r4"/>
    <property type="match status" value="1"/>
</dbReference>
<keyword evidence="10" id="KW-1185">Reference proteome</keyword>
<evidence type="ECO:0000259" key="8">
    <source>
        <dbReference type="Pfam" id="PF08281"/>
    </source>
</evidence>
<evidence type="ECO:0000256" key="4">
    <source>
        <dbReference type="ARBA" id="ARBA00023125"/>
    </source>
</evidence>
<reference evidence="9 10" key="1">
    <citation type="submission" date="2021-03" db="EMBL/GenBank/DDBJ databases">
        <title>Genomic Encyclopedia of Type Strains, Phase IV (KMG-IV): sequencing the most valuable type-strain genomes for metagenomic binning, comparative biology and taxonomic classification.</title>
        <authorList>
            <person name="Goeker M."/>
        </authorList>
    </citation>
    <scope>NUCLEOTIDE SEQUENCE [LARGE SCALE GENOMIC DNA]</scope>
    <source>
        <strain evidence="9 10">DSM 101953</strain>
    </source>
</reference>
<dbReference type="Gene3D" id="1.10.10.10">
    <property type="entry name" value="Winged helix-like DNA-binding domain superfamily/Winged helix DNA-binding domain"/>
    <property type="match status" value="1"/>
</dbReference>
<accession>A0ABS4NTB3</accession>
<dbReference type="PROSITE" id="PS01063">
    <property type="entry name" value="SIGMA70_ECF"/>
    <property type="match status" value="1"/>
</dbReference>
<dbReference type="SUPFAM" id="SSF88659">
    <property type="entry name" value="Sigma3 and sigma4 domains of RNA polymerase sigma factors"/>
    <property type="match status" value="1"/>
</dbReference>
<dbReference type="RefSeq" id="WP_209873810.1">
    <property type="nucleotide sequence ID" value="NZ_JAGGLV010000008.1"/>
</dbReference>
<dbReference type="SUPFAM" id="SSF88946">
    <property type="entry name" value="Sigma2 domain of RNA polymerase sigma factors"/>
    <property type="match status" value="1"/>
</dbReference>
<sequence>MKDYPITEQQAKDMFEAHSAYIYGIALMMTKQRVLADDITQETFLRAFAKYHLYDPSRPLRPWLYRIAVNTSRNLLRRKTWIQLLAGVPIEGKEHSAESFALHSENQLELWQAVSHLSAKLREVISLHYYAGLSLPETAEVLSIPLGTCKSRLHAALRKLRECGELDPGVLMMKEGLK</sequence>